<organism evidence="6">
    <name type="scientific">Morchella importuna</name>
    <dbReference type="NCBI Taxonomy" id="1174673"/>
    <lineage>
        <taxon>Eukaryota</taxon>
        <taxon>Fungi</taxon>
        <taxon>Dikarya</taxon>
        <taxon>Ascomycota</taxon>
        <taxon>Pezizomycotina</taxon>
        <taxon>Pezizomycetes</taxon>
        <taxon>Pezizales</taxon>
        <taxon>Morchellaceae</taxon>
        <taxon>Morchella</taxon>
    </lineage>
</organism>
<geneLocation type="mitochondrion" evidence="6"/>
<dbReference type="SMART" id="SM00497">
    <property type="entry name" value="IENR1"/>
    <property type="match status" value="2"/>
</dbReference>
<dbReference type="GeneID" id="42906116"/>
<dbReference type="RefSeq" id="YP_009722391.1">
    <property type="nucleotide sequence ID" value="NC_045397.1"/>
</dbReference>
<reference evidence="6" key="1">
    <citation type="submission" date="2019-02" db="EMBL/GenBank/DDBJ databases">
        <title>The largest mitochondrial genome of Morchella importuna (272.2 kb) among fungi reservoir of numerous mitochondrial ORFs, repeatitive sequences and nuclear genome horizontal transfer.</title>
        <authorList>
            <person name="Liu W."/>
            <person name="Bian Y."/>
        </authorList>
    </citation>
    <scope>NUCLEOTIDE SEQUENCE</scope>
</reference>
<name>A0A650AFG9_9PEZI</name>
<dbReference type="InterPro" id="IPR000305">
    <property type="entry name" value="GIY-YIG_endonuc"/>
</dbReference>
<protein>
    <recommendedName>
        <fullName evidence="5">GIY-YIG domain-containing protein</fullName>
    </recommendedName>
</protein>
<sequence>MSTCFLTKAVEQIKPVKVYNNFKEDRLQLIKDQQGKIGVYYLVNLINGHSYIGSSINLAGRMRNYLNNTFLKNKKHSNMPIVKALLKYGQDNFAVLIVEYVDVKKLTIRETYYITLLLPYYNVLKQGYSSIGYKHTEATKQMLSELAKNRRHSDQTKALISRALVGENNPFYNKTHSVDSKLRMIEANSAYPVYVYNSYRELLIIFPSVKTLAKLINSNHSTIVNYIQNEALFRGEWYFSNIPFNLTDTPLISDWTSIESNNLTLEIINNSQIKKAIIVYNINKEFIRKFEGVTQAQRELNINHDIIKKYALLNMPYEGYIFSYERLKD</sequence>
<dbReference type="Pfam" id="PF01541">
    <property type="entry name" value="GIY-YIG"/>
    <property type="match status" value="1"/>
</dbReference>
<dbReference type="EMBL" id="MK527108">
    <property type="protein sequence ID" value="QGN66793.1"/>
    <property type="molecule type" value="Genomic_DNA"/>
</dbReference>
<keyword evidence="4" id="KW-0378">Hydrolase</keyword>
<dbReference type="PROSITE" id="PS50164">
    <property type="entry name" value="GIY_YIG"/>
    <property type="match status" value="1"/>
</dbReference>
<proteinExistence type="predicted"/>
<dbReference type="SUPFAM" id="SSF64496">
    <property type="entry name" value="DNA-binding domain of intron-encoded endonucleases"/>
    <property type="match status" value="1"/>
</dbReference>
<evidence type="ECO:0000313" key="6">
    <source>
        <dbReference type="EMBL" id="QGN66793.1"/>
    </source>
</evidence>
<dbReference type="Gene3D" id="3.40.1440.10">
    <property type="entry name" value="GIY-YIG endonuclease"/>
    <property type="match status" value="1"/>
</dbReference>
<evidence type="ECO:0000256" key="2">
    <source>
        <dbReference type="ARBA" id="ARBA00022722"/>
    </source>
</evidence>
<feature type="domain" description="GIY-YIG" evidence="5">
    <location>
        <begin position="35"/>
        <end position="123"/>
    </location>
</feature>
<evidence type="ECO:0000256" key="4">
    <source>
        <dbReference type="ARBA" id="ARBA00022801"/>
    </source>
</evidence>
<dbReference type="GO" id="GO:0016787">
    <property type="term" value="F:hydrolase activity"/>
    <property type="evidence" value="ECO:0007669"/>
    <property type="project" value="UniProtKB-KW"/>
</dbReference>
<dbReference type="GO" id="GO:0003677">
    <property type="term" value="F:DNA binding"/>
    <property type="evidence" value="ECO:0007669"/>
    <property type="project" value="InterPro"/>
</dbReference>
<evidence type="ECO:0000256" key="1">
    <source>
        <dbReference type="ARBA" id="ARBA00010045"/>
    </source>
</evidence>
<dbReference type="InterPro" id="IPR035901">
    <property type="entry name" value="GIY-YIG_endonuc_sf"/>
</dbReference>
<evidence type="ECO:0000256" key="3">
    <source>
        <dbReference type="ARBA" id="ARBA00022759"/>
    </source>
</evidence>
<gene>
    <name evidence="6" type="primary">orf329</name>
</gene>
<evidence type="ECO:0000259" key="5">
    <source>
        <dbReference type="PROSITE" id="PS50164"/>
    </source>
</evidence>
<dbReference type="AlphaFoldDB" id="A0A650AFG9"/>
<dbReference type="Pfam" id="PF07460">
    <property type="entry name" value="NUMOD3"/>
    <property type="match status" value="1"/>
</dbReference>
<dbReference type="SUPFAM" id="SSF82771">
    <property type="entry name" value="GIY-YIG endonuclease"/>
    <property type="match status" value="1"/>
</dbReference>
<dbReference type="InterPro" id="IPR006350">
    <property type="entry name" value="Intron_endoG1"/>
</dbReference>
<dbReference type="InterPro" id="IPR010896">
    <property type="entry name" value="NUMOD1"/>
</dbReference>
<dbReference type="NCBIfam" id="TIGR01453">
    <property type="entry name" value="grpIintron_endo"/>
    <property type="match status" value="1"/>
</dbReference>
<keyword evidence="3" id="KW-0255">Endonuclease</keyword>
<dbReference type="Pfam" id="PF07453">
    <property type="entry name" value="NUMOD1"/>
    <property type="match status" value="2"/>
</dbReference>
<keyword evidence="6" id="KW-0496">Mitochondrion</keyword>
<dbReference type="InterPro" id="IPR003611">
    <property type="entry name" value="NUMOD3"/>
</dbReference>
<dbReference type="SMART" id="SM00496">
    <property type="entry name" value="IENR2"/>
    <property type="match status" value="3"/>
</dbReference>
<dbReference type="InterPro" id="IPR003647">
    <property type="entry name" value="Intron_nuc_1_rpt"/>
</dbReference>
<comment type="similarity">
    <text evidence="1">To endonucleases of group I introns of fungi and phage.</text>
</comment>
<keyword evidence="2" id="KW-0540">Nuclease</keyword>
<accession>A0A650AFG9</accession>
<dbReference type="CDD" id="cd10445">
    <property type="entry name" value="GIY-YIG_bI1_like"/>
    <property type="match status" value="1"/>
</dbReference>
<dbReference type="SMART" id="SM00465">
    <property type="entry name" value="GIYc"/>
    <property type="match status" value="1"/>
</dbReference>
<dbReference type="GO" id="GO:0004519">
    <property type="term" value="F:endonuclease activity"/>
    <property type="evidence" value="ECO:0007669"/>
    <property type="project" value="UniProtKB-KW"/>
</dbReference>